<feature type="transmembrane region" description="Helical" evidence="7">
    <location>
        <begin position="43"/>
        <end position="64"/>
    </location>
</feature>
<gene>
    <name evidence="8" type="ORF">BAA01_12370</name>
</gene>
<dbReference type="GO" id="GO:0005886">
    <property type="term" value="C:plasma membrane"/>
    <property type="evidence" value="ECO:0007669"/>
    <property type="project" value="UniProtKB-SubCell"/>
</dbReference>
<evidence type="ECO:0000256" key="5">
    <source>
        <dbReference type="ARBA" id="ARBA00022989"/>
    </source>
</evidence>
<keyword evidence="6 7" id="KW-0472">Membrane</keyword>
<comment type="subcellular location">
    <subcellularLocation>
        <location evidence="1">Cell membrane</location>
        <topology evidence="1">Multi-pass membrane protein</topology>
    </subcellularLocation>
</comment>
<protein>
    <recommendedName>
        <fullName evidence="10">ABC transmembrane type-1 domain-containing protein</fullName>
    </recommendedName>
</protein>
<dbReference type="Proteomes" id="UP000196475">
    <property type="component" value="Unassembled WGS sequence"/>
</dbReference>
<dbReference type="AlphaFoldDB" id="A0A1Y3PQC2"/>
<evidence type="ECO:0000313" key="9">
    <source>
        <dbReference type="Proteomes" id="UP000196475"/>
    </source>
</evidence>
<dbReference type="Gene3D" id="1.10.3720.10">
    <property type="entry name" value="MetI-like"/>
    <property type="match status" value="1"/>
</dbReference>
<comment type="caution">
    <text evidence="8">The sequence shown here is derived from an EMBL/GenBank/DDBJ whole genome shotgun (WGS) entry which is preliminary data.</text>
</comment>
<keyword evidence="3" id="KW-1003">Cell membrane</keyword>
<accession>A0A1Y3PQC2</accession>
<evidence type="ECO:0008006" key="10">
    <source>
        <dbReference type="Google" id="ProtNLM"/>
    </source>
</evidence>
<evidence type="ECO:0000256" key="3">
    <source>
        <dbReference type="ARBA" id="ARBA00022475"/>
    </source>
</evidence>
<dbReference type="InterPro" id="IPR035906">
    <property type="entry name" value="MetI-like_sf"/>
</dbReference>
<name>A0A1Y3PQC2_9BACI</name>
<sequence>MKFPRFGKWIHQTVLIGMFIPGNVLFIAQYLLVMKLGVLNTHWALFLPYTAGALPLGVLLLAAFMKSLPGELEEAAIMDGLSSAGLFGGRDVQRHLCGGTNRTGEPSAGL</sequence>
<proteinExistence type="predicted"/>
<keyword evidence="2" id="KW-0813">Transport</keyword>
<dbReference type="EMBL" id="LZRT01000076">
    <property type="protein sequence ID" value="OUM87328.1"/>
    <property type="molecule type" value="Genomic_DNA"/>
</dbReference>
<keyword evidence="4 7" id="KW-0812">Transmembrane</keyword>
<evidence type="ECO:0000256" key="2">
    <source>
        <dbReference type="ARBA" id="ARBA00022448"/>
    </source>
</evidence>
<evidence type="ECO:0000256" key="4">
    <source>
        <dbReference type="ARBA" id="ARBA00022692"/>
    </source>
</evidence>
<evidence type="ECO:0000256" key="6">
    <source>
        <dbReference type="ARBA" id="ARBA00023136"/>
    </source>
</evidence>
<evidence type="ECO:0000256" key="7">
    <source>
        <dbReference type="SAM" id="Phobius"/>
    </source>
</evidence>
<keyword evidence="5 7" id="KW-1133">Transmembrane helix</keyword>
<dbReference type="SUPFAM" id="SSF161098">
    <property type="entry name" value="MetI-like"/>
    <property type="match status" value="1"/>
</dbReference>
<feature type="transmembrane region" description="Helical" evidence="7">
    <location>
        <begin position="12"/>
        <end position="31"/>
    </location>
</feature>
<dbReference type="PANTHER" id="PTHR43744:SF8">
    <property type="entry name" value="SN-GLYCEROL-3-PHOSPHATE TRANSPORT SYSTEM PERMEASE PROTEIN UGPE"/>
    <property type="match status" value="1"/>
</dbReference>
<evidence type="ECO:0000313" key="8">
    <source>
        <dbReference type="EMBL" id="OUM87328.1"/>
    </source>
</evidence>
<evidence type="ECO:0000256" key="1">
    <source>
        <dbReference type="ARBA" id="ARBA00004651"/>
    </source>
</evidence>
<reference evidence="9" key="1">
    <citation type="submission" date="2016-06" db="EMBL/GenBank/DDBJ databases">
        <authorList>
            <person name="Nascimento L."/>
            <person name="Pereira R.V."/>
            <person name="Martins L.F."/>
            <person name="Quaggio R.B."/>
            <person name="Silva A.M."/>
            <person name="Setubal J.C."/>
        </authorList>
    </citation>
    <scope>NUCLEOTIDE SEQUENCE [LARGE SCALE GENOMIC DNA]</scope>
</reference>
<organism evidence="8 9">
    <name type="scientific">Bacillus thermozeamaize</name>
    <dbReference type="NCBI Taxonomy" id="230954"/>
    <lineage>
        <taxon>Bacteria</taxon>
        <taxon>Bacillati</taxon>
        <taxon>Bacillota</taxon>
        <taxon>Bacilli</taxon>
        <taxon>Bacillales</taxon>
        <taxon>Bacillaceae</taxon>
        <taxon>Bacillus</taxon>
    </lineage>
</organism>
<dbReference type="PANTHER" id="PTHR43744">
    <property type="entry name" value="ABC TRANSPORTER PERMEASE PROTEIN MG189-RELATED-RELATED"/>
    <property type="match status" value="1"/>
</dbReference>